<dbReference type="InterPro" id="IPR000483">
    <property type="entry name" value="Cys-rich_flank_reg_C"/>
</dbReference>
<feature type="compositionally biased region" description="Polar residues" evidence="4">
    <location>
        <begin position="646"/>
        <end position="655"/>
    </location>
</feature>
<sequence>MLPRSLRHTEAWLMVFMAIWLTKCLADCPKKCRCTDSQVSCIAQQLVEVPSPIPVTTSKLNLHHNRLRIISTSSLANLPYLLSLDLSSNQIPGLIETAFQSNRLLERLILSSNQLPAVPKAIRHLYNLKYIYLEANRIKSVSASDFRGLFNLQELILLSNPQLSHIHKDAFKDLTGLRKLMIGYCSLQTIDSYLFKNKDLQVVGLYSNPWKCDCRLKWLWYWMSITNTTFVYQYDIKCMTPGLYEGFPVHSLRSGAFKCEGMGGYGNDVFTISTDTTQWGVQDRTRVLAGGGGLTDIHSTEFQEFAVTVCASVAASAVFLVLLGCASVWLRKAWRERKVLTKQKRNDAILFQYIKTQVRRSYLPPYWVHEPPPQYMETAGQTDPATVQVQLHQRSNSQSSDHEAPQIIQLQISSIGESMTADQQQHGDRRVQSNISRTNGSVIVSNPQDSTRQKDYSRSLENVDTESETSDVYVDCSEDFLDETVMHTGLTREESLRQARRILQGRLPGDRGSFSEREAGAGGLTREQSLRHALRNLQRRSQELETSLGDNSEAPQAQPKQLTREESLRRALRSLQQRQRHSFHASSSSDNGNSTPDLHVTTRQGAHLSRSLRHYRGWSYNGVSLDRNSSERPEERGRAQLDGFTGQDNFSQSPQGGPHHSTAEGLGHEMGECSGRSLGDVSAKQSRAAREERLREALRNLQRSSRSAEESCTGQQNHSTQTDNSSHSETPKQDGCQQQPENQTTEKEMVTAL</sequence>
<evidence type="ECO:0000313" key="8">
    <source>
        <dbReference type="Proteomes" id="UP000838412"/>
    </source>
</evidence>
<evidence type="ECO:0000256" key="5">
    <source>
        <dbReference type="SAM" id="SignalP"/>
    </source>
</evidence>
<feature type="region of interest" description="Disordered" evidence="4">
    <location>
        <begin position="385"/>
        <end position="404"/>
    </location>
</feature>
<dbReference type="SMART" id="SM00369">
    <property type="entry name" value="LRR_TYP"/>
    <property type="match status" value="5"/>
</dbReference>
<dbReference type="Proteomes" id="UP000838412">
    <property type="component" value="Chromosome 2"/>
</dbReference>
<dbReference type="InterPro" id="IPR026906">
    <property type="entry name" value="LRR_5"/>
</dbReference>
<feature type="region of interest" description="Disordered" evidence="4">
    <location>
        <begin position="417"/>
        <end position="470"/>
    </location>
</feature>
<dbReference type="InterPro" id="IPR050541">
    <property type="entry name" value="LRR_TM_domain-containing"/>
</dbReference>
<feature type="region of interest" description="Disordered" evidence="4">
    <location>
        <begin position="507"/>
        <end position="528"/>
    </location>
</feature>
<feature type="region of interest" description="Disordered" evidence="4">
    <location>
        <begin position="541"/>
        <end position="608"/>
    </location>
</feature>
<feature type="compositionally biased region" description="Polar residues" evidence="4">
    <location>
        <begin position="710"/>
        <end position="728"/>
    </location>
</feature>
<accession>A0A8J9ZIU4</accession>
<dbReference type="GO" id="GO:0005886">
    <property type="term" value="C:plasma membrane"/>
    <property type="evidence" value="ECO:0007669"/>
    <property type="project" value="TreeGrafter"/>
</dbReference>
<dbReference type="Pfam" id="PF13306">
    <property type="entry name" value="LRR_5"/>
    <property type="match status" value="1"/>
</dbReference>
<dbReference type="Pfam" id="PF13855">
    <property type="entry name" value="LRR_8"/>
    <property type="match status" value="1"/>
</dbReference>
<reference evidence="7" key="1">
    <citation type="submission" date="2022-01" db="EMBL/GenBank/DDBJ databases">
        <authorList>
            <person name="Braso-Vives M."/>
        </authorList>
    </citation>
    <scope>NUCLEOTIDE SEQUENCE</scope>
</reference>
<dbReference type="SMART" id="SM00082">
    <property type="entry name" value="LRRCT"/>
    <property type="match status" value="1"/>
</dbReference>
<name>A0A8J9ZIU4_BRALA</name>
<dbReference type="InterPro" id="IPR032675">
    <property type="entry name" value="LRR_dom_sf"/>
</dbReference>
<evidence type="ECO:0000313" key="7">
    <source>
        <dbReference type="EMBL" id="CAH1254036.1"/>
    </source>
</evidence>
<feature type="compositionally biased region" description="Polar residues" evidence="4">
    <location>
        <begin position="385"/>
        <end position="399"/>
    </location>
</feature>
<feature type="compositionally biased region" description="Basic and acidic residues" evidence="4">
    <location>
        <begin position="744"/>
        <end position="753"/>
    </location>
</feature>
<feature type="compositionally biased region" description="Basic and acidic residues" evidence="4">
    <location>
        <begin position="628"/>
        <end position="639"/>
    </location>
</feature>
<evidence type="ECO:0000259" key="6">
    <source>
        <dbReference type="SMART" id="SM00082"/>
    </source>
</evidence>
<keyword evidence="2 5" id="KW-0732">Signal</keyword>
<dbReference type="AlphaFoldDB" id="A0A8J9ZIU4"/>
<feature type="compositionally biased region" description="Polar residues" evidence="4">
    <location>
        <begin position="432"/>
        <end position="450"/>
    </location>
</feature>
<feature type="compositionally biased region" description="Polar residues" evidence="4">
    <location>
        <begin position="584"/>
        <end position="604"/>
    </location>
</feature>
<dbReference type="SUPFAM" id="SSF52058">
    <property type="entry name" value="L domain-like"/>
    <property type="match status" value="1"/>
</dbReference>
<keyword evidence="8" id="KW-1185">Reference proteome</keyword>
<evidence type="ECO:0000256" key="2">
    <source>
        <dbReference type="ARBA" id="ARBA00022729"/>
    </source>
</evidence>
<dbReference type="PANTHER" id="PTHR24369:SF210">
    <property type="entry name" value="CHAOPTIN-RELATED"/>
    <property type="match status" value="1"/>
</dbReference>
<keyword evidence="3" id="KW-0677">Repeat</keyword>
<feature type="signal peptide" evidence="5">
    <location>
        <begin position="1"/>
        <end position="26"/>
    </location>
</feature>
<dbReference type="Gene3D" id="3.80.10.10">
    <property type="entry name" value="Ribonuclease Inhibitor"/>
    <property type="match status" value="2"/>
</dbReference>
<feature type="compositionally biased region" description="Basic and acidic residues" evidence="4">
    <location>
        <begin position="688"/>
        <end position="698"/>
    </location>
</feature>
<feature type="domain" description="LRRCT" evidence="6">
    <location>
        <begin position="208"/>
        <end position="260"/>
    </location>
</feature>
<keyword evidence="1" id="KW-0433">Leucine-rich repeat</keyword>
<evidence type="ECO:0000256" key="1">
    <source>
        <dbReference type="ARBA" id="ARBA00022614"/>
    </source>
</evidence>
<dbReference type="InterPro" id="IPR003591">
    <property type="entry name" value="Leu-rich_rpt_typical-subtyp"/>
</dbReference>
<feature type="compositionally biased region" description="Polar residues" evidence="4">
    <location>
        <begin position="544"/>
        <end position="561"/>
    </location>
</feature>
<dbReference type="OrthoDB" id="2151624at2759"/>
<dbReference type="EMBL" id="OV696687">
    <property type="protein sequence ID" value="CAH1254036.1"/>
    <property type="molecule type" value="Genomic_DNA"/>
</dbReference>
<feature type="region of interest" description="Disordered" evidence="4">
    <location>
        <begin position="620"/>
        <end position="753"/>
    </location>
</feature>
<evidence type="ECO:0000256" key="3">
    <source>
        <dbReference type="ARBA" id="ARBA00022737"/>
    </source>
</evidence>
<dbReference type="PANTHER" id="PTHR24369">
    <property type="entry name" value="ANTIGEN BSP, PUTATIVE-RELATED"/>
    <property type="match status" value="1"/>
</dbReference>
<gene>
    <name evidence="7" type="primary">SLIT1</name>
    <name evidence="7" type="ORF">BLAG_LOCUS13594</name>
</gene>
<proteinExistence type="predicted"/>
<evidence type="ECO:0000256" key="4">
    <source>
        <dbReference type="SAM" id="MobiDB-lite"/>
    </source>
</evidence>
<feature type="chain" id="PRO_5035460888" evidence="5">
    <location>
        <begin position="27"/>
        <end position="753"/>
    </location>
</feature>
<dbReference type="InterPro" id="IPR001611">
    <property type="entry name" value="Leu-rich_rpt"/>
</dbReference>
<organism evidence="7 8">
    <name type="scientific">Branchiostoma lanceolatum</name>
    <name type="common">Common lancelet</name>
    <name type="synonym">Amphioxus lanceolatum</name>
    <dbReference type="NCBI Taxonomy" id="7740"/>
    <lineage>
        <taxon>Eukaryota</taxon>
        <taxon>Metazoa</taxon>
        <taxon>Chordata</taxon>
        <taxon>Cephalochordata</taxon>
        <taxon>Leptocardii</taxon>
        <taxon>Amphioxiformes</taxon>
        <taxon>Branchiostomatidae</taxon>
        <taxon>Branchiostoma</taxon>
    </lineage>
</organism>
<protein>
    <submittedName>
        <fullName evidence="7">SLIT1 protein</fullName>
    </submittedName>
</protein>